<reference evidence="6" key="2">
    <citation type="submission" date="2023-05" db="EMBL/GenBank/DDBJ databases">
        <authorList>
            <consortium name="Lawrence Berkeley National Laboratory"/>
            <person name="Steindorff A."/>
            <person name="Hensen N."/>
            <person name="Bonometti L."/>
            <person name="Westerberg I."/>
            <person name="Brannstrom I.O."/>
            <person name="Guillou S."/>
            <person name="Cros-Aarteil S."/>
            <person name="Calhoun S."/>
            <person name="Haridas S."/>
            <person name="Kuo A."/>
            <person name="Mondo S."/>
            <person name="Pangilinan J."/>
            <person name="Riley R."/>
            <person name="Labutti K."/>
            <person name="Andreopoulos B."/>
            <person name="Lipzen A."/>
            <person name="Chen C."/>
            <person name="Yanf M."/>
            <person name="Daum C."/>
            <person name="Ng V."/>
            <person name="Clum A."/>
            <person name="Ohm R."/>
            <person name="Martin F."/>
            <person name="Silar P."/>
            <person name="Natvig D."/>
            <person name="Lalanne C."/>
            <person name="Gautier V."/>
            <person name="Ament-Velasquez S.L."/>
            <person name="Kruys A."/>
            <person name="Hutchinson M.I."/>
            <person name="Powell A.J."/>
            <person name="Barry K."/>
            <person name="Miller A.N."/>
            <person name="Grigoriev I.V."/>
            <person name="Debuchy R."/>
            <person name="Gladieux P."/>
            <person name="Thoren M.H."/>
            <person name="Johannesson H."/>
        </authorList>
    </citation>
    <scope>NUCLEOTIDE SEQUENCE</scope>
    <source>
        <strain evidence="6">CBS 990.96</strain>
    </source>
</reference>
<evidence type="ECO:0000313" key="7">
    <source>
        <dbReference type="Proteomes" id="UP001301958"/>
    </source>
</evidence>
<name>A0AAN7BK13_9PEZI</name>
<organism evidence="6 7">
    <name type="scientific">Podospora fimiseda</name>
    <dbReference type="NCBI Taxonomy" id="252190"/>
    <lineage>
        <taxon>Eukaryota</taxon>
        <taxon>Fungi</taxon>
        <taxon>Dikarya</taxon>
        <taxon>Ascomycota</taxon>
        <taxon>Pezizomycotina</taxon>
        <taxon>Sordariomycetes</taxon>
        <taxon>Sordariomycetidae</taxon>
        <taxon>Sordariales</taxon>
        <taxon>Podosporaceae</taxon>
        <taxon>Podospora</taxon>
    </lineage>
</organism>
<dbReference type="PROSITE" id="PS00562">
    <property type="entry name" value="CBM1_1"/>
    <property type="match status" value="1"/>
</dbReference>
<dbReference type="Pfam" id="PF00734">
    <property type="entry name" value="CBM_1"/>
    <property type="match status" value="1"/>
</dbReference>
<dbReference type="PROSITE" id="PS51164">
    <property type="entry name" value="CBM1_2"/>
    <property type="match status" value="1"/>
</dbReference>
<sequence>MKASILLGSVLSGVAMAQFWPPIRPSSAAPPAPTQSLWGRCGGQNWDGPTRCPAGSYCRFDGNIYYEQCVPNDLPGSANPNPSPPGPIKTTLSTVPVVTTRVTVLPGRPTTTTARVVTVTLVPDDPCDHQVWC</sequence>
<dbReference type="SMART" id="SM00236">
    <property type="entry name" value="fCBD"/>
    <property type="match status" value="1"/>
</dbReference>
<evidence type="ECO:0000256" key="1">
    <source>
        <dbReference type="ARBA" id="ARBA00004613"/>
    </source>
</evidence>
<dbReference type="EMBL" id="MU865386">
    <property type="protein sequence ID" value="KAK4224684.1"/>
    <property type="molecule type" value="Genomic_DNA"/>
</dbReference>
<keyword evidence="2" id="KW-0964">Secreted</keyword>
<accession>A0AAN7BK13</accession>
<evidence type="ECO:0000256" key="3">
    <source>
        <dbReference type="ARBA" id="ARBA00022729"/>
    </source>
</evidence>
<keyword evidence="7" id="KW-1185">Reference proteome</keyword>
<reference evidence="6" key="1">
    <citation type="journal article" date="2023" name="Mol. Phylogenet. Evol.">
        <title>Genome-scale phylogeny and comparative genomics of the fungal order Sordariales.</title>
        <authorList>
            <person name="Hensen N."/>
            <person name="Bonometti L."/>
            <person name="Westerberg I."/>
            <person name="Brannstrom I.O."/>
            <person name="Guillou S."/>
            <person name="Cros-Aarteil S."/>
            <person name="Calhoun S."/>
            <person name="Haridas S."/>
            <person name="Kuo A."/>
            <person name="Mondo S."/>
            <person name="Pangilinan J."/>
            <person name="Riley R."/>
            <person name="LaButti K."/>
            <person name="Andreopoulos B."/>
            <person name="Lipzen A."/>
            <person name="Chen C."/>
            <person name="Yan M."/>
            <person name="Daum C."/>
            <person name="Ng V."/>
            <person name="Clum A."/>
            <person name="Steindorff A."/>
            <person name="Ohm R.A."/>
            <person name="Martin F."/>
            <person name="Silar P."/>
            <person name="Natvig D.O."/>
            <person name="Lalanne C."/>
            <person name="Gautier V."/>
            <person name="Ament-Velasquez S.L."/>
            <person name="Kruys A."/>
            <person name="Hutchinson M.I."/>
            <person name="Powell A.J."/>
            <person name="Barry K."/>
            <person name="Miller A.N."/>
            <person name="Grigoriev I.V."/>
            <person name="Debuchy R."/>
            <person name="Gladieux P."/>
            <person name="Hiltunen Thoren M."/>
            <person name="Johannesson H."/>
        </authorList>
    </citation>
    <scope>NUCLEOTIDE SEQUENCE</scope>
    <source>
        <strain evidence="6">CBS 990.96</strain>
    </source>
</reference>
<dbReference type="GO" id="GO:0005576">
    <property type="term" value="C:extracellular region"/>
    <property type="evidence" value="ECO:0007669"/>
    <property type="project" value="UniProtKB-SubCell"/>
</dbReference>
<dbReference type="AlphaFoldDB" id="A0AAN7BK13"/>
<dbReference type="GO" id="GO:0005975">
    <property type="term" value="P:carbohydrate metabolic process"/>
    <property type="evidence" value="ECO:0007669"/>
    <property type="project" value="InterPro"/>
</dbReference>
<dbReference type="InterPro" id="IPR000254">
    <property type="entry name" value="CBD"/>
</dbReference>
<dbReference type="GO" id="GO:0030248">
    <property type="term" value="F:cellulose binding"/>
    <property type="evidence" value="ECO:0007669"/>
    <property type="project" value="InterPro"/>
</dbReference>
<evidence type="ECO:0000256" key="4">
    <source>
        <dbReference type="SAM" id="SignalP"/>
    </source>
</evidence>
<proteinExistence type="predicted"/>
<evidence type="ECO:0000256" key="2">
    <source>
        <dbReference type="ARBA" id="ARBA00022525"/>
    </source>
</evidence>
<comment type="caution">
    <text evidence="6">The sequence shown here is derived from an EMBL/GenBank/DDBJ whole genome shotgun (WGS) entry which is preliminary data.</text>
</comment>
<evidence type="ECO:0000313" key="6">
    <source>
        <dbReference type="EMBL" id="KAK4224684.1"/>
    </source>
</evidence>
<evidence type="ECO:0000259" key="5">
    <source>
        <dbReference type="PROSITE" id="PS51164"/>
    </source>
</evidence>
<dbReference type="Proteomes" id="UP001301958">
    <property type="component" value="Unassembled WGS sequence"/>
</dbReference>
<feature type="chain" id="PRO_5042936054" description="CBM1 domain-containing protein" evidence="4">
    <location>
        <begin position="18"/>
        <end position="133"/>
    </location>
</feature>
<feature type="domain" description="CBM1" evidence="5">
    <location>
        <begin position="33"/>
        <end position="70"/>
    </location>
</feature>
<protein>
    <recommendedName>
        <fullName evidence="5">CBM1 domain-containing protein</fullName>
    </recommendedName>
</protein>
<gene>
    <name evidence="6" type="ORF">QBC38DRAFT_458053</name>
</gene>
<feature type="signal peptide" evidence="4">
    <location>
        <begin position="1"/>
        <end position="17"/>
    </location>
</feature>
<dbReference type="InterPro" id="IPR035971">
    <property type="entry name" value="CBD_sf"/>
</dbReference>
<keyword evidence="3 4" id="KW-0732">Signal</keyword>
<dbReference type="SUPFAM" id="SSF57180">
    <property type="entry name" value="Cellulose-binding domain"/>
    <property type="match status" value="1"/>
</dbReference>
<comment type="subcellular location">
    <subcellularLocation>
        <location evidence="1">Secreted</location>
    </subcellularLocation>
</comment>